<gene>
    <name evidence="18" type="ORF">TIFTF001_015347</name>
</gene>
<dbReference type="PROSITE" id="PS00107">
    <property type="entry name" value="PROTEIN_KINASE_ATP"/>
    <property type="match status" value="1"/>
</dbReference>
<evidence type="ECO:0000256" key="8">
    <source>
        <dbReference type="ARBA" id="ARBA00022777"/>
    </source>
</evidence>
<dbReference type="InterPro" id="IPR008271">
    <property type="entry name" value="Ser/Thr_kinase_AS"/>
</dbReference>
<dbReference type="CDD" id="cd23509">
    <property type="entry name" value="Gnk2-like"/>
    <property type="match status" value="2"/>
</dbReference>
<name>A0AA88AHL3_FICCA</name>
<evidence type="ECO:0000313" key="18">
    <source>
        <dbReference type="EMBL" id="GMN46153.1"/>
    </source>
</evidence>
<keyword evidence="9 14" id="KW-0067">ATP-binding</keyword>
<dbReference type="AlphaFoldDB" id="A0AA88AHL3"/>
<dbReference type="Pfam" id="PF01657">
    <property type="entry name" value="Stress-antifung"/>
    <property type="match status" value="2"/>
</dbReference>
<evidence type="ECO:0000256" key="15">
    <source>
        <dbReference type="SAM" id="Phobius"/>
    </source>
</evidence>
<dbReference type="Gene3D" id="3.30.430.20">
    <property type="entry name" value="Gnk2 domain, C-X8-C-X2-C motif"/>
    <property type="match status" value="2"/>
</dbReference>
<keyword evidence="8" id="KW-0418">Kinase</keyword>
<dbReference type="PANTHER" id="PTHR27002">
    <property type="entry name" value="RECEPTOR-LIKE SERINE/THREONINE-PROTEIN KINASE SD1-8"/>
    <property type="match status" value="1"/>
</dbReference>
<keyword evidence="10 15" id="KW-1133">Transmembrane helix</keyword>
<dbReference type="PROSITE" id="PS51473">
    <property type="entry name" value="GNK2"/>
    <property type="match status" value="2"/>
</dbReference>
<keyword evidence="5" id="KW-0732">Signal</keyword>
<dbReference type="Proteomes" id="UP001187192">
    <property type="component" value="Unassembled WGS sequence"/>
</dbReference>
<evidence type="ECO:0000256" key="13">
    <source>
        <dbReference type="ARBA" id="ARBA00023180"/>
    </source>
</evidence>
<keyword evidence="13" id="KW-0325">Glycoprotein</keyword>
<evidence type="ECO:0000256" key="1">
    <source>
        <dbReference type="ARBA" id="ARBA00004167"/>
    </source>
</evidence>
<accession>A0AA88AHL3</accession>
<feature type="domain" description="Gnk2-homologous" evidence="17">
    <location>
        <begin position="1"/>
        <end position="98"/>
    </location>
</feature>
<dbReference type="GO" id="GO:0042742">
    <property type="term" value="P:defense response to bacterium"/>
    <property type="evidence" value="ECO:0007669"/>
    <property type="project" value="TreeGrafter"/>
</dbReference>
<dbReference type="InterPro" id="IPR038408">
    <property type="entry name" value="GNK2_sf"/>
</dbReference>
<evidence type="ECO:0008006" key="20">
    <source>
        <dbReference type="Google" id="ProtNLM"/>
    </source>
</evidence>
<evidence type="ECO:0000256" key="10">
    <source>
        <dbReference type="ARBA" id="ARBA00022989"/>
    </source>
</evidence>
<dbReference type="FunFam" id="1.10.510.10:FF:000129">
    <property type="entry name" value="cysteine-rich receptor-like protein kinase 10"/>
    <property type="match status" value="1"/>
</dbReference>
<dbReference type="GO" id="GO:0005886">
    <property type="term" value="C:plasma membrane"/>
    <property type="evidence" value="ECO:0007669"/>
    <property type="project" value="TreeGrafter"/>
</dbReference>
<evidence type="ECO:0000259" key="16">
    <source>
        <dbReference type="PROSITE" id="PS50011"/>
    </source>
</evidence>
<dbReference type="PROSITE" id="PS00108">
    <property type="entry name" value="PROTEIN_KINASE_ST"/>
    <property type="match status" value="1"/>
</dbReference>
<evidence type="ECO:0000256" key="6">
    <source>
        <dbReference type="ARBA" id="ARBA00022737"/>
    </source>
</evidence>
<proteinExistence type="predicted"/>
<evidence type="ECO:0000256" key="5">
    <source>
        <dbReference type="ARBA" id="ARBA00022729"/>
    </source>
</evidence>
<keyword evidence="6" id="KW-0677">Repeat</keyword>
<keyword evidence="11 15" id="KW-0472">Membrane</keyword>
<evidence type="ECO:0000256" key="4">
    <source>
        <dbReference type="ARBA" id="ARBA00022692"/>
    </source>
</evidence>
<evidence type="ECO:0000256" key="9">
    <source>
        <dbReference type="ARBA" id="ARBA00022840"/>
    </source>
</evidence>
<dbReference type="InterPro" id="IPR017441">
    <property type="entry name" value="Protein_kinase_ATP_BS"/>
</dbReference>
<keyword evidence="7 14" id="KW-0547">Nucleotide-binding</keyword>
<dbReference type="SMART" id="SM00220">
    <property type="entry name" value="S_TKc"/>
    <property type="match status" value="1"/>
</dbReference>
<dbReference type="EMBL" id="BTGU01000022">
    <property type="protein sequence ID" value="GMN46153.1"/>
    <property type="molecule type" value="Genomic_DNA"/>
</dbReference>
<evidence type="ECO:0000256" key="14">
    <source>
        <dbReference type="PROSITE-ProRule" id="PRU10141"/>
    </source>
</evidence>
<feature type="binding site" evidence="14">
    <location>
        <position position="307"/>
    </location>
    <ligand>
        <name>ATP</name>
        <dbReference type="ChEBI" id="CHEBI:30616"/>
    </ligand>
</feature>
<dbReference type="CDD" id="cd14066">
    <property type="entry name" value="STKc_IRAK"/>
    <property type="match status" value="1"/>
</dbReference>
<dbReference type="PROSITE" id="PS50011">
    <property type="entry name" value="PROTEIN_KINASE_DOM"/>
    <property type="match status" value="1"/>
</dbReference>
<evidence type="ECO:0000256" key="7">
    <source>
        <dbReference type="ARBA" id="ARBA00022741"/>
    </source>
</evidence>
<dbReference type="Gene3D" id="1.10.510.10">
    <property type="entry name" value="Transferase(Phosphotransferase) domain 1"/>
    <property type="match status" value="1"/>
</dbReference>
<dbReference type="SUPFAM" id="SSF56112">
    <property type="entry name" value="Protein kinase-like (PK-like)"/>
    <property type="match status" value="1"/>
</dbReference>
<feature type="transmembrane region" description="Helical" evidence="15">
    <location>
        <begin position="218"/>
        <end position="238"/>
    </location>
</feature>
<dbReference type="FunFam" id="3.30.200.20:FF:000727">
    <property type="entry name" value="Cysteine-rich RLK (RECEPTOR-like protein kinase) 23"/>
    <property type="match status" value="1"/>
</dbReference>
<evidence type="ECO:0000313" key="19">
    <source>
        <dbReference type="Proteomes" id="UP001187192"/>
    </source>
</evidence>
<protein>
    <recommendedName>
        <fullName evidence="20">Cysteine-rich receptor-like protein kinase</fullName>
    </recommendedName>
</protein>
<dbReference type="InterPro" id="IPR001245">
    <property type="entry name" value="Ser-Thr/Tyr_kinase_cat_dom"/>
</dbReference>
<dbReference type="InterPro" id="IPR011009">
    <property type="entry name" value="Kinase-like_dom_sf"/>
</dbReference>
<evidence type="ECO:0000256" key="3">
    <source>
        <dbReference type="ARBA" id="ARBA00022679"/>
    </source>
</evidence>
<keyword evidence="3" id="KW-0808">Transferase</keyword>
<dbReference type="Gene3D" id="3.30.200.20">
    <property type="entry name" value="Phosphorylase Kinase, domain 1"/>
    <property type="match status" value="1"/>
</dbReference>
<feature type="domain" description="Protein kinase" evidence="16">
    <location>
        <begin position="279"/>
        <end position="559"/>
    </location>
</feature>
<keyword evidence="4 15" id="KW-0812">Transmembrane</keyword>
<sequence>MLLATMRACKVRPNKRPKRPRACGEILQSLLHTTHFFYNDTASATVYGLFLCRGDVDANVCRGCVAAAAEEVVRKCPRDKESIIWYEECMLRYSNRSFFGAMDEFPNDYVLENSNLVPEKDRFDRLVAETVRGGAAAEAAVGGTGEKKFVTREANFSEFQTLYSLVECTPDLSSMDCRRCLDTAIAELPKCCSGQDRVLTISTGIFAEKTKSSTRTKVVAIVVPTAVVAVVFLILGYYCFAIPRAKKFNSTNQDNAVDIITLESLQCDLATIEAATNNFSLNNKLGQGGFGEVYKGILLNVQEVAVKRLSRSSAGQGAVEFKNEVVLLAKLQHKNLVRLLGFCLAEEEKLLVYEFVPNKSLDYFIYDPRKRGDLNWQTRHKIIIGIAKGILYLHEDSRLRIIHRDLKPSNILLDTDYEPKISDFGLARLFGVDQTRADTSRVAGTLGYMSPEYALHGRFSLKSDVYSFGIIILEIISGKRNTSFYQSQQDQADFLSYAWKLWKDGMPWKLLDETLLASYSETEVARCVHIGLLCVQEDPDDRPKMATIVLMLSTSSITLPLPRKPASYSRTKTDTSELELMLDESKSHEAPLVISDMK</sequence>
<organism evidence="18 19">
    <name type="scientific">Ficus carica</name>
    <name type="common">Common fig</name>
    <dbReference type="NCBI Taxonomy" id="3494"/>
    <lineage>
        <taxon>Eukaryota</taxon>
        <taxon>Viridiplantae</taxon>
        <taxon>Streptophyta</taxon>
        <taxon>Embryophyta</taxon>
        <taxon>Tracheophyta</taxon>
        <taxon>Spermatophyta</taxon>
        <taxon>Magnoliopsida</taxon>
        <taxon>eudicotyledons</taxon>
        <taxon>Gunneridae</taxon>
        <taxon>Pentapetalae</taxon>
        <taxon>rosids</taxon>
        <taxon>fabids</taxon>
        <taxon>Rosales</taxon>
        <taxon>Moraceae</taxon>
        <taxon>Ficeae</taxon>
        <taxon>Ficus</taxon>
    </lineage>
</organism>
<dbReference type="InterPro" id="IPR000719">
    <property type="entry name" value="Prot_kinase_dom"/>
</dbReference>
<dbReference type="Pfam" id="PF07714">
    <property type="entry name" value="PK_Tyr_Ser-Thr"/>
    <property type="match status" value="1"/>
</dbReference>
<evidence type="ECO:0000256" key="2">
    <source>
        <dbReference type="ARBA" id="ARBA00022527"/>
    </source>
</evidence>
<comment type="caution">
    <text evidence="18">The sequence shown here is derived from an EMBL/GenBank/DDBJ whole genome shotgun (WGS) entry which is preliminary data.</text>
</comment>
<keyword evidence="12" id="KW-0675">Receptor</keyword>
<dbReference type="GO" id="GO:0004674">
    <property type="term" value="F:protein serine/threonine kinase activity"/>
    <property type="evidence" value="ECO:0007669"/>
    <property type="project" value="UniProtKB-KW"/>
</dbReference>
<dbReference type="InterPro" id="IPR002902">
    <property type="entry name" value="GNK2"/>
</dbReference>
<evidence type="ECO:0000256" key="12">
    <source>
        <dbReference type="ARBA" id="ARBA00023170"/>
    </source>
</evidence>
<feature type="domain" description="Gnk2-homologous" evidence="17">
    <location>
        <begin position="105"/>
        <end position="214"/>
    </location>
</feature>
<evidence type="ECO:0000259" key="17">
    <source>
        <dbReference type="PROSITE" id="PS51473"/>
    </source>
</evidence>
<comment type="subcellular location">
    <subcellularLocation>
        <location evidence="1">Membrane</location>
        <topology evidence="1">Single-pass membrane protein</topology>
    </subcellularLocation>
</comment>
<keyword evidence="2" id="KW-0723">Serine/threonine-protein kinase</keyword>
<dbReference type="GO" id="GO:0005524">
    <property type="term" value="F:ATP binding"/>
    <property type="evidence" value="ECO:0007669"/>
    <property type="project" value="UniProtKB-UniRule"/>
</dbReference>
<dbReference type="PANTHER" id="PTHR27002:SF1050">
    <property type="entry name" value="CYSTEINE-RICH RECEPTOR-LIKE PROTEIN KINASE 5"/>
    <property type="match status" value="1"/>
</dbReference>
<reference evidence="18" key="1">
    <citation type="submission" date="2023-07" db="EMBL/GenBank/DDBJ databases">
        <title>draft genome sequence of fig (Ficus carica).</title>
        <authorList>
            <person name="Takahashi T."/>
            <person name="Nishimura K."/>
        </authorList>
    </citation>
    <scope>NUCLEOTIDE SEQUENCE</scope>
</reference>
<evidence type="ECO:0000256" key="11">
    <source>
        <dbReference type="ARBA" id="ARBA00023136"/>
    </source>
</evidence>
<keyword evidence="19" id="KW-1185">Reference proteome</keyword>